<evidence type="ECO:0000256" key="2">
    <source>
        <dbReference type="ARBA" id="ARBA00022845"/>
    </source>
</evidence>
<evidence type="ECO:0000313" key="3">
    <source>
        <dbReference type="EMBL" id="KKN35721.1"/>
    </source>
</evidence>
<reference evidence="3" key="1">
    <citation type="journal article" date="2015" name="Nature">
        <title>Complex archaea that bridge the gap between prokaryotes and eukaryotes.</title>
        <authorList>
            <person name="Spang A."/>
            <person name="Saw J.H."/>
            <person name="Jorgensen S.L."/>
            <person name="Zaremba-Niedzwiedzka K."/>
            <person name="Martijn J."/>
            <person name="Lind A.E."/>
            <person name="van Eijk R."/>
            <person name="Schleper C."/>
            <person name="Guy L."/>
            <person name="Ettema T.J."/>
        </authorList>
    </citation>
    <scope>NUCLEOTIDE SEQUENCE</scope>
</reference>
<dbReference type="Gene3D" id="1.10.10.620">
    <property type="entry name" value="ribosome modulation factor like domain"/>
    <property type="match status" value="1"/>
</dbReference>
<dbReference type="InterPro" id="IPR007040">
    <property type="entry name" value="Ribosome_modulation_factor"/>
</dbReference>
<organism evidence="3">
    <name type="scientific">marine sediment metagenome</name>
    <dbReference type="NCBI Taxonomy" id="412755"/>
    <lineage>
        <taxon>unclassified sequences</taxon>
        <taxon>metagenomes</taxon>
        <taxon>ecological metagenomes</taxon>
    </lineage>
</organism>
<dbReference type="NCBIfam" id="NF011162">
    <property type="entry name" value="PRK14563.1"/>
    <property type="match status" value="1"/>
</dbReference>
<keyword evidence="2" id="KW-0810">Translation regulation</keyword>
<evidence type="ECO:0000256" key="1">
    <source>
        <dbReference type="ARBA" id="ARBA00022490"/>
    </source>
</evidence>
<dbReference type="AlphaFoldDB" id="A0A0F9SFG1"/>
<evidence type="ECO:0008006" key="4">
    <source>
        <dbReference type="Google" id="ProtNLM"/>
    </source>
</evidence>
<accession>A0A0F9SFG1</accession>
<dbReference type="HAMAP" id="MF_00919">
    <property type="entry name" value="RMF"/>
    <property type="match status" value="1"/>
</dbReference>
<protein>
    <recommendedName>
        <fullName evidence="4">Ribosome modulation factor</fullName>
    </recommendedName>
</protein>
<sequence length="70" mass="7932">MKRQKRDMYARAFKRGYLAGVSGKSKDSCPLEQAEVRQEWLGGWREGRTDQWEGMTGVSGIHKLSNVTTA</sequence>
<dbReference type="GO" id="GO:0006417">
    <property type="term" value="P:regulation of translation"/>
    <property type="evidence" value="ECO:0007669"/>
    <property type="project" value="UniProtKB-KW"/>
</dbReference>
<name>A0A0F9SFG1_9ZZZZ</name>
<comment type="caution">
    <text evidence="3">The sequence shown here is derived from an EMBL/GenBank/DDBJ whole genome shotgun (WGS) entry which is preliminary data.</text>
</comment>
<keyword evidence="1" id="KW-0963">Cytoplasm</keyword>
<dbReference type="Pfam" id="PF04957">
    <property type="entry name" value="RMF"/>
    <property type="match status" value="1"/>
</dbReference>
<dbReference type="EMBL" id="LAZR01002017">
    <property type="protein sequence ID" value="KKN35721.1"/>
    <property type="molecule type" value="Genomic_DNA"/>
</dbReference>
<gene>
    <name evidence="3" type="ORF">LCGC14_0780840</name>
</gene>
<dbReference type="NCBIfam" id="NF041886">
    <property type="entry name" value="Rmf_CrpP_fam"/>
    <property type="match status" value="1"/>
</dbReference>
<dbReference type="InterPro" id="IPR023200">
    <property type="entry name" value="RMF_sf"/>
</dbReference>
<proteinExistence type="inferred from homology"/>